<reference evidence="11" key="1">
    <citation type="submission" date="2020-07" db="EMBL/GenBank/DDBJ databases">
        <title>The High-quality genome of the commercially important snow crab, Chionoecetes opilio.</title>
        <authorList>
            <person name="Jeong J.-H."/>
            <person name="Ryu S."/>
        </authorList>
    </citation>
    <scope>NUCLEOTIDE SEQUENCE</scope>
    <source>
        <strain evidence="11">MADBK_172401_WGS</strain>
        <tissue evidence="11">Digestive gland</tissue>
    </source>
</reference>
<protein>
    <submittedName>
        <fullName evidence="11">Protein white</fullName>
    </submittedName>
</protein>
<feature type="domain" description="ABC transporter" evidence="10">
    <location>
        <begin position="39"/>
        <end position="286"/>
    </location>
</feature>
<keyword evidence="8 9" id="KW-0472">Membrane</keyword>
<evidence type="ECO:0000256" key="7">
    <source>
        <dbReference type="ARBA" id="ARBA00022989"/>
    </source>
</evidence>
<evidence type="ECO:0000256" key="4">
    <source>
        <dbReference type="ARBA" id="ARBA00022692"/>
    </source>
</evidence>
<dbReference type="PANTHER" id="PTHR48041">
    <property type="entry name" value="ABC TRANSPORTER G FAMILY MEMBER 28"/>
    <property type="match status" value="1"/>
</dbReference>
<dbReference type="Pfam" id="PF00005">
    <property type="entry name" value="ABC_tran"/>
    <property type="match status" value="1"/>
</dbReference>
<keyword evidence="12" id="KW-1185">Reference proteome</keyword>
<evidence type="ECO:0000256" key="2">
    <source>
        <dbReference type="ARBA" id="ARBA00005814"/>
    </source>
</evidence>
<feature type="transmembrane region" description="Helical" evidence="9">
    <location>
        <begin position="610"/>
        <end position="633"/>
    </location>
</feature>
<sequence>MKSHDVLGVSYKRRTKTMETIDLKARDGPDPTAGVTYAWRDLNVYAGGGNFIKKKPKVHILKDVSGVCEGGQMLAIMGASGAGKTTLLNVLTYRTRKLEIKGDIYINGRPVDMRTVAGVSSYVQQEDLFTGVFTVEEQLHFNAQLRIGKEVSQSERKRRVAQVMTELGLNKCADTRIGIPGRIKGISGGEKKRLAFACEMITNPLLLLCDEPTSGLDSFMAQSVVRAMKRLTGLGKTVIATIHQPSSEVFAMFDRLLLLAEGRVAFLGTVQEAHVFFTRLERPCPSNYNPGDHFIYSLAIRGGMEEECRQFVSHVCDSFRDGEGVEVREHIDQAMEPPEHGDALATVRLPKSPYRASWLNQFSAMFRRAFLETIRDTLLLIVKLSQSLFFAVIIGLIYLDLDQGGISQRMVANISGVLFVFVTNMSFANMFPVVTTFSAEMPLFLREHWNGLYRTDVYFLTRNLVELPLYIISPFGFVCITYYMIGLRPEPEHFFLTSLIIILVANTAVSYGYMISCIAKNYQTALVLSTPLTFPLLLFGGFYMKPGTIPPYLDWLSYLSWFKYSFEALTINQWIDWGNETIFVYPNGTTLEVDIGHAVMEKLGFDVSNLWVDVGAMFALLVGYRIVAFLFLLTKTFR</sequence>
<evidence type="ECO:0000259" key="10">
    <source>
        <dbReference type="PROSITE" id="PS50893"/>
    </source>
</evidence>
<evidence type="ECO:0000256" key="5">
    <source>
        <dbReference type="ARBA" id="ARBA00022741"/>
    </source>
</evidence>
<gene>
    <name evidence="11" type="primary">W_0</name>
    <name evidence="11" type="ORF">GWK47_032314</name>
</gene>
<comment type="caution">
    <text evidence="11">The sequence shown here is derived from an EMBL/GenBank/DDBJ whole genome shotgun (WGS) entry which is preliminary data.</text>
</comment>
<dbReference type="InterPro" id="IPR043926">
    <property type="entry name" value="ABCG_dom"/>
</dbReference>
<dbReference type="Gene3D" id="3.40.50.300">
    <property type="entry name" value="P-loop containing nucleotide triphosphate hydrolases"/>
    <property type="match status" value="1"/>
</dbReference>
<evidence type="ECO:0000256" key="1">
    <source>
        <dbReference type="ARBA" id="ARBA00004141"/>
    </source>
</evidence>
<dbReference type="Pfam" id="PF19055">
    <property type="entry name" value="ABC2_membrane_7"/>
    <property type="match status" value="1"/>
</dbReference>
<comment type="subcellular location">
    <subcellularLocation>
        <location evidence="1">Membrane</location>
        <topology evidence="1">Multi-pass membrane protein</topology>
    </subcellularLocation>
</comment>
<dbReference type="InterPro" id="IPR013525">
    <property type="entry name" value="ABC2_TM"/>
</dbReference>
<keyword evidence="6" id="KW-0067">ATP-binding</keyword>
<keyword evidence="7 9" id="KW-1133">Transmembrane helix</keyword>
<dbReference type="EMBL" id="JACEEZ010002116">
    <property type="protein sequence ID" value="KAG0728523.1"/>
    <property type="molecule type" value="Genomic_DNA"/>
</dbReference>
<keyword evidence="5" id="KW-0547">Nucleotide-binding</keyword>
<dbReference type="InterPro" id="IPR017871">
    <property type="entry name" value="ABC_transporter-like_CS"/>
</dbReference>
<dbReference type="PANTHER" id="PTHR48041:SF139">
    <property type="entry name" value="PROTEIN SCARLET"/>
    <property type="match status" value="1"/>
</dbReference>
<evidence type="ECO:0000256" key="6">
    <source>
        <dbReference type="ARBA" id="ARBA00022840"/>
    </source>
</evidence>
<feature type="transmembrane region" description="Helical" evidence="9">
    <location>
        <begin position="467"/>
        <end position="487"/>
    </location>
</feature>
<name>A0A8J5CQ49_CHIOP</name>
<dbReference type="SMART" id="SM00382">
    <property type="entry name" value="AAA"/>
    <property type="match status" value="1"/>
</dbReference>
<proteinExistence type="inferred from homology"/>
<dbReference type="CDD" id="cd03213">
    <property type="entry name" value="ABCG_EPDR"/>
    <property type="match status" value="1"/>
</dbReference>
<keyword evidence="3" id="KW-0813">Transport</keyword>
<dbReference type="InterPro" id="IPR027417">
    <property type="entry name" value="P-loop_NTPase"/>
</dbReference>
<evidence type="ECO:0000313" key="12">
    <source>
        <dbReference type="Proteomes" id="UP000770661"/>
    </source>
</evidence>
<dbReference type="InterPro" id="IPR003439">
    <property type="entry name" value="ABC_transporter-like_ATP-bd"/>
</dbReference>
<evidence type="ECO:0000313" key="11">
    <source>
        <dbReference type="EMBL" id="KAG0728523.1"/>
    </source>
</evidence>
<evidence type="ECO:0000256" key="8">
    <source>
        <dbReference type="ARBA" id="ARBA00023136"/>
    </source>
</evidence>
<dbReference type="GO" id="GO:0005886">
    <property type="term" value="C:plasma membrane"/>
    <property type="evidence" value="ECO:0007669"/>
    <property type="project" value="TreeGrafter"/>
</dbReference>
<feature type="transmembrane region" description="Helical" evidence="9">
    <location>
        <begin position="378"/>
        <end position="399"/>
    </location>
</feature>
<dbReference type="GO" id="GO:0016887">
    <property type="term" value="F:ATP hydrolysis activity"/>
    <property type="evidence" value="ECO:0007669"/>
    <property type="project" value="InterPro"/>
</dbReference>
<dbReference type="Pfam" id="PF01061">
    <property type="entry name" value="ABC2_membrane"/>
    <property type="match status" value="1"/>
</dbReference>
<feature type="transmembrane region" description="Helical" evidence="9">
    <location>
        <begin position="411"/>
        <end position="434"/>
    </location>
</feature>
<dbReference type="OrthoDB" id="66620at2759"/>
<feature type="transmembrane region" description="Helical" evidence="9">
    <location>
        <begin position="494"/>
        <end position="516"/>
    </location>
</feature>
<evidence type="ECO:0000256" key="3">
    <source>
        <dbReference type="ARBA" id="ARBA00022448"/>
    </source>
</evidence>
<dbReference type="GO" id="GO:0005524">
    <property type="term" value="F:ATP binding"/>
    <property type="evidence" value="ECO:0007669"/>
    <property type="project" value="UniProtKB-KW"/>
</dbReference>
<organism evidence="11 12">
    <name type="scientific">Chionoecetes opilio</name>
    <name type="common">Atlantic snow crab</name>
    <name type="synonym">Cancer opilio</name>
    <dbReference type="NCBI Taxonomy" id="41210"/>
    <lineage>
        <taxon>Eukaryota</taxon>
        <taxon>Metazoa</taxon>
        <taxon>Ecdysozoa</taxon>
        <taxon>Arthropoda</taxon>
        <taxon>Crustacea</taxon>
        <taxon>Multicrustacea</taxon>
        <taxon>Malacostraca</taxon>
        <taxon>Eumalacostraca</taxon>
        <taxon>Eucarida</taxon>
        <taxon>Decapoda</taxon>
        <taxon>Pleocyemata</taxon>
        <taxon>Brachyura</taxon>
        <taxon>Eubrachyura</taxon>
        <taxon>Majoidea</taxon>
        <taxon>Majidae</taxon>
        <taxon>Chionoecetes</taxon>
    </lineage>
</organism>
<dbReference type="PROSITE" id="PS00211">
    <property type="entry name" value="ABC_TRANSPORTER_1"/>
    <property type="match status" value="1"/>
</dbReference>
<dbReference type="SUPFAM" id="SSF52540">
    <property type="entry name" value="P-loop containing nucleoside triphosphate hydrolases"/>
    <property type="match status" value="1"/>
</dbReference>
<dbReference type="GO" id="GO:0140359">
    <property type="term" value="F:ABC-type transporter activity"/>
    <property type="evidence" value="ECO:0007669"/>
    <property type="project" value="InterPro"/>
</dbReference>
<dbReference type="Proteomes" id="UP000770661">
    <property type="component" value="Unassembled WGS sequence"/>
</dbReference>
<dbReference type="PROSITE" id="PS50893">
    <property type="entry name" value="ABC_TRANSPORTER_2"/>
    <property type="match status" value="1"/>
</dbReference>
<dbReference type="AlphaFoldDB" id="A0A8J5CQ49"/>
<keyword evidence="4 9" id="KW-0812">Transmembrane</keyword>
<dbReference type="InterPro" id="IPR050352">
    <property type="entry name" value="ABCG_transporters"/>
</dbReference>
<comment type="similarity">
    <text evidence="2">Belongs to the ABC transporter superfamily. ABCG family. Eye pigment precursor importer (TC 3.A.1.204) subfamily.</text>
</comment>
<evidence type="ECO:0000256" key="9">
    <source>
        <dbReference type="SAM" id="Phobius"/>
    </source>
</evidence>
<feature type="transmembrane region" description="Helical" evidence="9">
    <location>
        <begin position="522"/>
        <end position="543"/>
    </location>
</feature>
<dbReference type="InterPro" id="IPR003593">
    <property type="entry name" value="AAA+_ATPase"/>
</dbReference>
<accession>A0A8J5CQ49</accession>